<keyword evidence="2" id="KW-1185">Reference proteome</keyword>
<name>A0AAV4FSJ8_9GAST</name>
<sequence>MRCVGVEDQPTVGIQYCSNSCVALGTARLHGLPMFNKPGLAGAKKPPTPTIIGVVVWRLCHCVLSPNPEYIVCDRDRSSDRDSYKTLRANDDSV</sequence>
<dbReference type="Proteomes" id="UP000762676">
    <property type="component" value="Unassembled WGS sequence"/>
</dbReference>
<evidence type="ECO:0000313" key="1">
    <source>
        <dbReference type="EMBL" id="GFR75321.1"/>
    </source>
</evidence>
<comment type="caution">
    <text evidence="1">The sequence shown here is derived from an EMBL/GenBank/DDBJ whole genome shotgun (WGS) entry which is preliminary data.</text>
</comment>
<accession>A0AAV4FSJ8</accession>
<protein>
    <submittedName>
        <fullName evidence="1">Uncharacterized protein</fullName>
    </submittedName>
</protein>
<proteinExistence type="predicted"/>
<dbReference type="AlphaFoldDB" id="A0AAV4FSJ8"/>
<evidence type="ECO:0000313" key="2">
    <source>
        <dbReference type="Proteomes" id="UP000762676"/>
    </source>
</evidence>
<dbReference type="EMBL" id="BMAT01007971">
    <property type="protein sequence ID" value="GFR75321.1"/>
    <property type="molecule type" value="Genomic_DNA"/>
</dbReference>
<reference evidence="1 2" key="1">
    <citation type="journal article" date="2021" name="Elife">
        <title>Chloroplast acquisition without the gene transfer in kleptoplastic sea slugs, Plakobranchus ocellatus.</title>
        <authorList>
            <person name="Maeda T."/>
            <person name="Takahashi S."/>
            <person name="Yoshida T."/>
            <person name="Shimamura S."/>
            <person name="Takaki Y."/>
            <person name="Nagai Y."/>
            <person name="Toyoda A."/>
            <person name="Suzuki Y."/>
            <person name="Arimoto A."/>
            <person name="Ishii H."/>
            <person name="Satoh N."/>
            <person name="Nishiyama T."/>
            <person name="Hasebe M."/>
            <person name="Maruyama T."/>
            <person name="Minagawa J."/>
            <person name="Obokata J."/>
            <person name="Shigenobu S."/>
        </authorList>
    </citation>
    <scope>NUCLEOTIDE SEQUENCE [LARGE SCALE GENOMIC DNA]</scope>
</reference>
<organism evidence="1 2">
    <name type="scientific">Elysia marginata</name>
    <dbReference type="NCBI Taxonomy" id="1093978"/>
    <lineage>
        <taxon>Eukaryota</taxon>
        <taxon>Metazoa</taxon>
        <taxon>Spiralia</taxon>
        <taxon>Lophotrochozoa</taxon>
        <taxon>Mollusca</taxon>
        <taxon>Gastropoda</taxon>
        <taxon>Heterobranchia</taxon>
        <taxon>Euthyneura</taxon>
        <taxon>Panpulmonata</taxon>
        <taxon>Sacoglossa</taxon>
        <taxon>Placobranchoidea</taxon>
        <taxon>Plakobranchidae</taxon>
        <taxon>Elysia</taxon>
    </lineage>
</organism>
<gene>
    <name evidence="1" type="ORF">ElyMa_003916700</name>
</gene>